<keyword evidence="1" id="KW-0812">Transmembrane</keyword>
<feature type="transmembrane region" description="Helical" evidence="1">
    <location>
        <begin position="194"/>
        <end position="215"/>
    </location>
</feature>
<protein>
    <submittedName>
        <fullName evidence="2">Uncharacterized protein</fullName>
    </submittedName>
</protein>
<feature type="transmembrane region" description="Helical" evidence="1">
    <location>
        <begin position="127"/>
        <end position="143"/>
    </location>
</feature>
<feature type="transmembrane region" description="Helical" evidence="1">
    <location>
        <begin position="97"/>
        <end position="115"/>
    </location>
</feature>
<name>A0A516KID4_9BACI</name>
<dbReference type="AlphaFoldDB" id="A0A516KID4"/>
<keyword evidence="3" id="KW-1185">Reference proteome</keyword>
<dbReference type="KEGG" id="aqt:FN924_13715"/>
<feature type="transmembrane region" description="Helical" evidence="1">
    <location>
        <begin position="70"/>
        <end position="90"/>
    </location>
</feature>
<evidence type="ECO:0000313" key="3">
    <source>
        <dbReference type="Proteomes" id="UP000315215"/>
    </source>
</evidence>
<sequence length="279" mass="32942">MPNYIPYLILTVLSITILILTIVHKRDLGIIVLFLSYSGMVYVAEFFVMIIGNCYVYYPKVLSIPYYDNVLGAIVSNLFVIPVLGVVTAVYQLKFRWFVLFAFTLTGVSWLFEWLDIYRVNWWRKGYTFFSILIFMSLAKYWMRALQVGVKWIRFLSLWMQGWAEAATVMYIMSVVFIRHYEYGFFENIFRDDIFISGIMGMFKGLIFAAGVIFFRKFRWRLLAPVFVYSIDLPLYFLGVLVVKIPFGLYTIVYIVLATLLLLWNQYAYSFFLKLKKDS</sequence>
<proteinExistence type="predicted"/>
<gene>
    <name evidence="2" type="ORF">FN924_13715</name>
</gene>
<evidence type="ECO:0000313" key="2">
    <source>
        <dbReference type="EMBL" id="QDP41152.1"/>
    </source>
</evidence>
<feature type="transmembrane region" description="Helical" evidence="1">
    <location>
        <begin position="30"/>
        <end position="58"/>
    </location>
</feature>
<dbReference type="EMBL" id="CP041666">
    <property type="protein sequence ID" value="QDP41152.1"/>
    <property type="molecule type" value="Genomic_DNA"/>
</dbReference>
<feature type="transmembrane region" description="Helical" evidence="1">
    <location>
        <begin position="222"/>
        <end position="243"/>
    </location>
</feature>
<reference evidence="2 3" key="1">
    <citation type="submission" date="2019-07" db="EMBL/GenBank/DDBJ databases">
        <authorList>
            <person name="Li J."/>
        </authorList>
    </citation>
    <scope>NUCLEOTIDE SEQUENCE [LARGE SCALE GENOMIC DNA]</scope>
    <source>
        <strain evidence="2 3">TKL69</strain>
    </source>
</reference>
<organism evidence="2 3">
    <name type="scientific">Radiobacillus deserti</name>
    <dbReference type="NCBI Taxonomy" id="2594883"/>
    <lineage>
        <taxon>Bacteria</taxon>
        <taxon>Bacillati</taxon>
        <taxon>Bacillota</taxon>
        <taxon>Bacilli</taxon>
        <taxon>Bacillales</taxon>
        <taxon>Bacillaceae</taxon>
        <taxon>Radiobacillus</taxon>
    </lineage>
</organism>
<feature type="transmembrane region" description="Helical" evidence="1">
    <location>
        <begin position="155"/>
        <end position="174"/>
    </location>
</feature>
<dbReference type="RefSeq" id="WP_143895404.1">
    <property type="nucleotide sequence ID" value="NZ_CP041666.1"/>
</dbReference>
<evidence type="ECO:0000256" key="1">
    <source>
        <dbReference type="SAM" id="Phobius"/>
    </source>
</evidence>
<dbReference type="OrthoDB" id="1680238at2"/>
<feature type="transmembrane region" description="Helical" evidence="1">
    <location>
        <begin position="6"/>
        <end position="23"/>
    </location>
</feature>
<dbReference type="Proteomes" id="UP000315215">
    <property type="component" value="Chromosome"/>
</dbReference>
<accession>A0A516KID4</accession>
<feature type="transmembrane region" description="Helical" evidence="1">
    <location>
        <begin position="249"/>
        <end position="269"/>
    </location>
</feature>
<keyword evidence="1" id="KW-0472">Membrane</keyword>
<keyword evidence="1" id="KW-1133">Transmembrane helix</keyword>